<dbReference type="InterPro" id="IPR052166">
    <property type="entry name" value="Diverse_Acyl-CoA_DH"/>
</dbReference>
<dbReference type="Gene3D" id="2.40.110.10">
    <property type="entry name" value="Butyryl-CoA Dehydrogenase, subunit A, domain 2"/>
    <property type="match status" value="1"/>
</dbReference>
<dbReference type="InterPro" id="IPR037069">
    <property type="entry name" value="AcylCoA_DH/ox_N_sf"/>
</dbReference>
<accession>A0ABW7G007</accession>
<dbReference type="RefSeq" id="WP_394485760.1">
    <property type="nucleotide sequence ID" value="NZ_JBIGIA010000001.1"/>
</dbReference>
<feature type="domain" description="Acetyl-CoA dehydrogenase-like C-terminal" evidence="9">
    <location>
        <begin position="471"/>
        <end position="592"/>
    </location>
</feature>
<gene>
    <name evidence="10" type="ORF">ACG00X_00170</name>
</gene>
<evidence type="ECO:0000259" key="6">
    <source>
        <dbReference type="Pfam" id="PF00441"/>
    </source>
</evidence>
<dbReference type="Pfam" id="PF02771">
    <property type="entry name" value="Acyl-CoA_dh_N"/>
    <property type="match status" value="1"/>
</dbReference>
<organism evidence="10 11">
    <name type="scientific">Pelomonas nitida</name>
    <dbReference type="NCBI Taxonomy" id="3299027"/>
    <lineage>
        <taxon>Bacteria</taxon>
        <taxon>Pseudomonadati</taxon>
        <taxon>Pseudomonadota</taxon>
        <taxon>Betaproteobacteria</taxon>
        <taxon>Burkholderiales</taxon>
        <taxon>Sphaerotilaceae</taxon>
        <taxon>Roseateles</taxon>
    </lineage>
</organism>
<protein>
    <submittedName>
        <fullName evidence="10">Acyl-CoA dehydrogenase C-terminal domain-containing protein</fullName>
    </submittedName>
</protein>
<evidence type="ECO:0000259" key="9">
    <source>
        <dbReference type="Pfam" id="PF12806"/>
    </source>
</evidence>
<evidence type="ECO:0000256" key="4">
    <source>
        <dbReference type="ARBA" id="ARBA00022827"/>
    </source>
</evidence>
<dbReference type="PANTHER" id="PTHR42803:SF1">
    <property type="entry name" value="BROAD-SPECIFICITY LINEAR ACYL-COA DEHYDROGENASE FADE5"/>
    <property type="match status" value="1"/>
</dbReference>
<evidence type="ECO:0000256" key="1">
    <source>
        <dbReference type="ARBA" id="ARBA00001974"/>
    </source>
</evidence>
<dbReference type="InterPro" id="IPR036250">
    <property type="entry name" value="AcylCo_DH-like_C"/>
</dbReference>
<reference evidence="10 11" key="1">
    <citation type="submission" date="2024-09" db="EMBL/GenBank/DDBJ databases">
        <title>Novel species of the genus Pelomonas and Roseateles isolated from streams.</title>
        <authorList>
            <person name="Lu H."/>
        </authorList>
    </citation>
    <scope>NUCLEOTIDE SEQUENCE [LARGE SCALE GENOMIC DNA]</scope>
    <source>
        <strain evidence="10 11">BYS96W</strain>
    </source>
</reference>
<dbReference type="InterPro" id="IPR046373">
    <property type="entry name" value="Acyl-CoA_Oxase/DH_mid-dom_sf"/>
</dbReference>
<evidence type="ECO:0000313" key="10">
    <source>
        <dbReference type="EMBL" id="MFG6455240.1"/>
    </source>
</evidence>
<comment type="caution">
    <text evidence="10">The sequence shown here is derived from an EMBL/GenBank/DDBJ whole genome shotgun (WGS) entry which is preliminary data.</text>
</comment>
<sequence>MPQYTPPMRDMQFVMHELLNVVDELKMLPGHEDIDADTINAVLEEGGKFAAEVIFPINLSGDAEGCKLDKATHEVTAPKGYKEAYKQYVEAGWAALSCDTAYGGQGLPHTVNQFFYEMLNSANQAWTMYPGLSHGAYEALHAHGTPEQKALYLPKLTSGEWTGTMCLTEPHCGTDLGLLRTKAEPQADGTYKITGAKIFISAGEHDMADNIVHLVLARLPDAPAGSKGISLFIVPKFNVNADGSLGSRNPVFCAGLEHKMGIHGNATAQIVLEGAVGTMVGQPNKGLAAMFVMMNAARLGVGNQSLGLTEVAYQNAVAYAKDRIQMRALSGPKAPDKPADPIIVHPDVRKMLLTARAFAEGGRMLQGYTVLQLDKALKSDDEDERKDAEAEVALLTPIVKAFITDNGWLATSHCMQVFGGHGFIHEWGMEQFVRDARINMIYEGTNTIQSLDLLGRKVLGNNGATLKKFGKKIAAFIEEEGTNEAMQEFVNPLADLGDKVNKLTQELGMKAFGNPDEVGAAAVDYLRVVGHMTFAFFFAQAAKVALAKKDSGDPFYTAKLATARFYFTKLLPETAGLIRSCRAGLAPLMEMDEALF</sequence>
<evidence type="ECO:0000256" key="5">
    <source>
        <dbReference type="ARBA" id="ARBA00023002"/>
    </source>
</evidence>
<dbReference type="Gene3D" id="1.10.540.10">
    <property type="entry name" value="Acyl-CoA dehydrogenase/oxidase, N-terminal domain"/>
    <property type="match status" value="1"/>
</dbReference>
<dbReference type="InterPro" id="IPR009075">
    <property type="entry name" value="AcylCo_DH/oxidase_C"/>
</dbReference>
<comment type="similarity">
    <text evidence="2">Belongs to the acyl-CoA dehydrogenase family.</text>
</comment>
<evidence type="ECO:0000259" key="8">
    <source>
        <dbReference type="Pfam" id="PF02771"/>
    </source>
</evidence>
<evidence type="ECO:0000313" key="11">
    <source>
        <dbReference type="Proteomes" id="UP001606305"/>
    </source>
</evidence>
<proteinExistence type="inferred from homology"/>
<name>A0ABW7G007_9BURK</name>
<dbReference type="EMBL" id="JBIGIA010000001">
    <property type="protein sequence ID" value="MFG6455240.1"/>
    <property type="molecule type" value="Genomic_DNA"/>
</dbReference>
<evidence type="ECO:0000256" key="2">
    <source>
        <dbReference type="ARBA" id="ARBA00009347"/>
    </source>
</evidence>
<dbReference type="InterPro" id="IPR013786">
    <property type="entry name" value="AcylCoA_DH/ox_N"/>
</dbReference>
<dbReference type="InterPro" id="IPR006091">
    <property type="entry name" value="Acyl-CoA_Oxase/DH_mid-dom"/>
</dbReference>
<keyword evidence="4" id="KW-0274">FAD</keyword>
<dbReference type="Proteomes" id="UP001606305">
    <property type="component" value="Unassembled WGS sequence"/>
</dbReference>
<dbReference type="SUPFAM" id="SSF47203">
    <property type="entry name" value="Acyl-CoA dehydrogenase C-terminal domain-like"/>
    <property type="match status" value="1"/>
</dbReference>
<feature type="domain" description="Acyl-CoA dehydrogenase/oxidase C-terminal" evidence="6">
    <location>
        <begin position="284"/>
        <end position="451"/>
    </location>
</feature>
<dbReference type="PANTHER" id="PTHR42803">
    <property type="entry name" value="ACYL-COA DEHYDROGENASE"/>
    <property type="match status" value="1"/>
</dbReference>
<keyword evidence="5" id="KW-0560">Oxidoreductase</keyword>
<dbReference type="InterPro" id="IPR009100">
    <property type="entry name" value="AcylCoA_DH/oxidase_NM_dom_sf"/>
</dbReference>
<dbReference type="SUPFAM" id="SSF56645">
    <property type="entry name" value="Acyl-CoA dehydrogenase NM domain-like"/>
    <property type="match status" value="1"/>
</dbReference>
<comment type="cofactor">
    <cofactor evidence="1">
        <name>FAD</name>
        <dbReference type="ChEBI" id="CHEBI:57692"/>
    </cofactor>
</comment>
<feature type="domain" description="Acyl-CoA dehydrogenase/oxidase N-terminal" evidence="8">
    <location>
        <begin position="82"/>
        <end position="160"/>
    </location>
</feature>
<feature type="domain" description="Acyl-CoA oxidase/dehydrogenase middle" evidence="7">
    <location>
        <begin position="165"/>
        <end position="273"/>
    </location>
</feature>
<dbReference type="Gene3D" id="1.20.140.10">
    <property type="entry name" value="Butyryl-CoA Dehydrogenase, subunit A, domain 3"/>
    <property type="match status" value="1"/>
</dbReference>
<evidence type="ECO:0000256" key="3">
    <source>
        <dbReference type="ARBA" id="ARBA00022630"/>
    </source>
</evidence>
<dbReference type="Pfam" id="PF02770">
    <property type="entry name" value="Acyl-CoA_dh_M"/>
    <property type="match status" value="1"/>
</dbReference>
<dbReference type="Pfam" id="PF00441">
    <property type="entry name" value="Acyl-CoA_dh_1"/>
    <property type="match status" value="1"/>
</dbReference>
<dbReference type="Pfam" id="PF12806">
    <property type="entry name" value="Acyl-CoA_dh_C"/>
    <property type="match status" value="1"/>
</dbReference>
<keyword evidence="3" id="KW-0285">Flavoprotein</keyword>
<keyword evidence="11" id="KW-1185">Reference proteome</keyword>
<evidence type="ECO:0000259" key="7">
    <source>
        <dbReference type="Pfam" id="PF02770"/>
    </source>
</evidence>
<dbReference type="InterPro" id="IPR025878">
    <property type="entry name" value="Acyl-CoA_dh-like_C_dom"/>
</dbReference>